<dbReference type="AlphaFoldDB" id="A0A0F9TPS0"/>
<name>A0A0F9TPS0_9ZZZZ</name>
<reference evidence="1" key="1">
    <citation type="journal article" date="2015" name="Nature">
        <title>Complex archaea that bridge the gap between prokaryotes and eukaryotes.</title>
        <authorList>
            <person name="Spang A."/>
            <person name="Saw J.H."/>
            <person name="Jorgensen S.L."/>
            <person name="Zaremba-Niedzwiedzka K."/>
            <person name="Martijn J."/>
            <person name="Lind A.E."/>
            <person name="van Eijk R."/>
            <person name="Schleper C."/>
            <person name="Guy L."/>
            <person name="Ettema T.J."/>
        </authorList>
    </citation>
    <scope>NUCLEOTIDE SEQUENCE</scope>
</reference>
<accession>A0A0F9TPS0</accession>
<sequence length="195" mass="22768">MKQKKLCKCGCGRAVVINRQTGISYSKYAPNCLYKRNYAKSNIKNAHKKTLKLPKSRTPMQRAVGRADFWFSKYIRLIKATVYGDIVYVECYTCRTLNNIKKMDCGHFIGRGHHSVRWEVNNARPQCTKCNCYQGGKHFEFEQRLLKEIGTVAVDELKEKGKNISDFSEKEIREIVKIYRVSVRFIEKEKGIKVW</sequence>
<proteinExistence type="predicted"/>
<evidence type="ECO:0000313" key="1">
    <source>
        <dbReference type="EMBL" id="KKN76957.1"/>
    </source>
</evidence>
<dbReference type="InterPro" id="IPR008713">
    <property type="entry name" value="Phage_lambda_NinG"/>
</dbReference>
<organism evidence="1">
    <name type="scientific">marine sediment metagenome</name>
    <dbReference type="NCBI Taxonomy" id="412755"/>
    <lineage>
        <taxon>unclassified sequences</taxon>
        <taxon>metagenomes</taxon>
        <taxon>ecological metagenomes</taxon>
    </lineage>
</organism>
<protein>
    <submittedName>
        <fullName evidence="1">Uncharacterized protein</fullName>
    </submittedName>
</protein>
<comment type="caution">
    <text evidence="1">The sequence shown here is derived from an EMBL/GenBank/DDBJ whole genome shotgun (WGS) entry which is preliminary data.</text>
</comment>
<gene>
    <name evidence="1" type="ORF">LCGC14_0364490</name>
</gene>
<dbReference type="EMBL" id="LAZR01000286">
    <property type="protein sequence ID" value="KKN76957.1"/>
    <property type="molecule type" value="Genomic_DNA"/>
</dbReference>
<dbReference type="Pfam" id="PF05766">
    <property type="entry name" value="NinG"/>
    <property type="match status" value="1"/>
</dbReference>